<reference evidence="1 3" key="1">
    <citation type="submission" date="2015-01" db="EMBL/GenBank/DDBJ databases">
        <title>Genome Sequencing of Rickettsiales.</title>
        <authorList>
            <person name="Daugherty S.C."/>
            <person name="Su Q."/>
            <person name="Abolude K."/>
            <person name="Beier-Sexton M."/>
            <person name="Carlyon J.A."/>
            <person name="Carter R."/>
            <person name="Day N.P."/>
            <person name="Dumler S.J."/>
            <person name="Dyachenko V."/>
            <person name="Godinez A."/>
            <person name="Kurtti T.J."/>
            <person name="Lichay M."/>
            <person name="Mullins K.E."/>
            <person name="Ott S."/>
            <person name="Pappas-Brown V."/>
            <person name="Paris D.H."/>
            <person name="Patel P."/>
            <person name="Richards A.L."/>
            <person name="Sadzewicz L."/>
            <person name="Sears K."/>
            <person name="Seidman D."/>
            <person name="Sengamalay N."/>
            <person name="Stenos J."/>
            <person name="Tallon L.J."/>
            <person name="Vincent G."/>
            <person name="Fraser C.M."/>
            <person name="Munderloh U."/>
            <person name="Dunning-Hotopp J.C."/>
        </authorList>
    </citation>
    <scope>NUCLEOTIDE SEQUENCE [LARGE SCALE GENOMIC DNA]</scope>
    <source>
        <strain evidence="1 3">ApWI1</strain>
    </source>
</reference>
<organism evidence="1 3">
    <name type="scientific">Anaplasma phagocytophilum str. ApWI1</name>
    <dbReference type="NCBI Taxonomy" id="1359155"/>
    <lineage>
        <taxon>Bacteria</taxon>
        <taxon>Pseudomonadati</taxon>
        <taxon>Pseudomonadota</taxon>
        <taxon>Alphaproteobacteria</taxon>
        <taxon>Rickettsiales</taxon>
        <taxon>Anaplasmataceae</taxon>
        <taxon>Anaplasma</taxon>
        <taxon>phagocytophilum group</taxon>
    </lineage>
</organism>
<protein>
    <submittedName>
        <fullName evidence="1">Uncharacterized protein</fullName>
    </submittedName>
</protein>
<gene>
    <name evidence="2" type="ORF">APHWI1_1412</name>
    <name evidence="1" type="ORF">APHWI1_1491</name>
</gene>
<evidence type="ECO:0000313" key="3">
    <source>
        <dbReference type="Proteomes" id="UP000033622"/>
    </source>
</evidence>
<dbReference type="EMBL" id="LAOF01000001">
    <property type="protein sequence ID" value="KJV85262.1"/>
    <property type="molecule type" value="Genomic_DNA"/>
</dbReference>
<dbReference type="AlphaFoldDB" id="A0A0F3PW35"/>
<evidence type="ECO:0000313" key="2">
    <source>
        <dbReference type="EMBL" id="KJV85262.1"/>
    </source>
</evidence>
<proteinExistence type="predicted"/>
<name>A0A0F3PW35_ANAPH</name>
<dbReference type="Proteomes" id="UP000033622">
    <property type="component" value="Unassembled WGS sequence"/>
</dbReference>
<dbReference type="EMBL" id="LAOF01000001">
    <property type="protein sequence ID" value="KJV84227.1"/>
    <property type="molecule type" value="Genomic_DNA"/>
</dbReference>
<dbReference type="PATRIC" id="fig|1359155.3.peg.1434"/>
<evidence type="ECO:0000313" key="1">
    <source>
        <dbReference type="EMBL" id="KJV84227.1"/>
    </source>
</evidence>
<accession>A0A0F3PW35</accession>
<sequence length="38" mass="4523">MMQLNIIDFLINSNAHRMRRFVLMHYTTNNSGMPILQT</sequence>
<comment type="caution">
    <text evidence="1">The sequence shown here is derived from an EMBL/GenBank/DDBJ whole genome shotgun (WGS) entry which is preliminary data.</text>
</comment>